<evidence type="ECO:0000313" key="2">
    <source>
        <dbReference type="EnsemblProtists" id="EOD34545"/>
    </source>
</evidence>
<dbReference type="HOGENOM" id="CLU_1535349_0_0_1"/>
<dbReference type="RefSeq" id="XP_005786974.1">
    <property type="nucleotide sequence ID" value="XM_005786917.1"/>
</dbReference>
<dbReference type="EnsemblProtists" id="EOD34545">
    <property type="protein sequence ID" value="EOD34545"/>
    <property type="gene ID" value="EMIHUDRAFT_441246"/>
</dbReference>
<name>A0A0D3KFL0_EMIH1</name>
<feature type="region of interest" description="Disordered" evidence="1">
    <location>
        <begin position="98"/>
        <end position="144"/>
    </location>
</feature>
<keyword evidence="3" id="KW-1185">Reference proteome</keyword>
<evidence type="ECO:0000256" key="1">
    <source>
        <dbReference type="SAM" id="MobiDB-lite"/>
    </source>
</evidence>
<proteinExistence type="predicted"/>
<dbReference type="KEGG" id="ehx:EMIHUDRAFT_441246"/>
<reference evidence="2" key="2">
    <citation type="submission" date="2024-10" db="UniProtKB">
        <authorList>
            <consortium name="EnsemblProtists"/>
        </authorList>
    </citation>
    <scope>IDENTIFICATION</scope>
</reference>
<dbReference type="Proteomes" id="UP000013827">
    <property type="component" value="Unassembled WGS sequence"/>
</dbReference>
<reference evidence="3" key="1">
    <citation type="journal article" date="2013" name="Nature">
        <title>Pan genome of the phytoplankton Emiliania underpins its global distribution.</title>
        <authorList>
            <person name="Read B.A."/>
            <person name="Kegel J."/>
            <person name="Klute M.J."/>
            <person name="Kuo A."/>
            <person name="Lefebvre S.C."/>
            <person name="Maumus F."/>
            <person name="Mayer C."/>
            <person name="Miller J."/>
            <person name="Monier A."/>
            <person name="Salamov A."/>
            <person name="Young J."/>
            <person name="Aguilar M."/>
            <person name="Claverie J.M."/>
            <person name="Frickenhaus S."/>
            <person name="Gonzalez K."/>
            <person name="Herman E.K."/>
            <person name="Lin Y.C."/>
            <person name="Napier J."/>
            <person name="Ogata H."/>
            <person name="Sarno A.F."/>
            <person name="Shmutz J."/>
            <person name="Schroeder D."/>
            <person name="de Vargas C."/>
            <person name="Verret F."/>
            <person name="von Dassow P."/>
            <person name="Valentin K."/>
            <person name="Van de Peer Y."/>
            <person name="Wheeler G."/>
            <person name="Dacks J.B."/>
            <person name="Delwiche C.F."/>
            <person name="Dyhrman S.T."/>
            <person name="Glockner G."/>
            <person name="John U."/>
            <person name="Richards T."/>
            <person name="Worden A.Z."/>
            <person name="Zhang X."/>
            <person name="Grigoriev I.V."/>
            <person name="Allen A.E."/>
            <person name="Bidle K."/>
            <person name="Borodovsky M."/>
            <person name="Bowler C."/>
            <person name="Brownlee C."/>
            <person name="Cock J.M."/>
            <person name="Elias M."/>
            <person name="Gladyshev V.N."/>
            <person name="Groth M."/>
            <person name="Guda C."/>
            <person name="Hadaegh A."/>
            <person name="Iglesias-Rodriguez M.D."/>
            <person name="Jenkins J."/>
            <person name="Jones B.M."/>
            <person name="Lawson T."/>
            <person name="Leese F."/>
            <person name="Lindquist E."/>
            <person name="Lobanov A."/>
            <person name="Lomsadze A."/>
            <person name="Malik S.B."/>
            <person name="Marsh M.E."/>
            <person name="Mackinder L."/>
            <person name="Mock T."/>
            <person name="Mueller-Roeber B."/>
            <person name="Pagarete A."/>
            <person name="Parker M."/>
            <person name="Probert I."/>
            <person name="Quesneville H."/>
            <person name="Raines C."/>
            <person name="Rensing S.A."/>
            <person name="Riano-Pachon D.M."/>
            <person name="Richier S."/>
            <person name="Rokitta S."/>
            <person name="Shiraiwa Y."/>
            <person name="Soanes D.M."/>
            <person name="van der Giezen M."/>
            <person name="Wahlund T.M."/>
            <person name="Williams B."/>
            <person name="Wilson W."/>
            <person name="Wolfe G."/>
            <person name="Wurch L.L."/>
        </authorList>
    </citation>
    <scope>NUCLEOTIDE SEQUENCE</scope>
</reference>
<dbReference type="PaxDb" id="2903-EOD34545"/>
<sequence length="175" mass="18671">MTTCSSLAADSPPAPPTVQLESEACWLTSATIEVLLRHNQISSMSVEAMVAAVDSAYRKLPHAFGQMTPQRIMGLPVAQAVPISLRTHIPLSAAPLLQTTKAMPPPPSPPLSPPMSVPTAAASRSPFKRRRTSPSDDDLTPLTAEERYRARLLLAEKEGRLPKYVVARILGGAGA</sequence>
<feature type="compositionally biased region" description="Pro residues" evidence="1">
    <location>
        <begin position="103"/>
        <end position="116"/>
    </location>
</feature>
<accession>A0A0D3KFL0</accession>
<protein>
    <submittedName>
        <fullName evidence="2">Uncharacterized protein</fullName>
    </submittedName>
</protein>
<evidence type="ECO:0000313" key="3">
    <source>
        <dbReference type="Proteomes" id="UP000013827"/>
    </source>
</evidence>
<dbReference type="AlphaFoldDB" id="A0A0D3KFL0"/>
<dbReference type="GeneID" id="17279816"/>
<organism evidence="2 3">
    <name type="scientific">Emiliania huxleyi (strain CCMP1516)</name>
    <dbReference type="NCBI Taxonomy" id="280463"/>
    <lineage>
        <taxon>Eukaryota</taxon>
        <taxon>Haptista</taxon>
        <taxon>Haptophyta</taxon>
        <taxon>Prymnesiophyceae</taxon>
        <taxon>Isochrysidales</taxon>
        <taxon>Noelaerhabdaceae</taxon>
        <taxon>Emiliania</taxon>
    </lineage>
</organism>